<feature type="transmembrane region" description="Helical" evidence="17">
    <location>
        <begin position="15"/>
        <end position="34"/>
    </location>
</feature>
<dbReference type="Gene3D" id="2.80.10.50">
    <property type="match status" value="1"/>
</dbReference>
<dbReference type="SUPFAM" id="SSF53448">
    <property type="entry name" value="Nucleotide-diphospho-sugar transferases"/>
    <property type="match status" value="1"/>
</dbReference>
<evidence type="ECO:0000256" key="3">
    <source>
        <dbReference type="ARBA" id="ARBA00004922"/>
    </source>
</evidence>
<dbReference type="InterPro" id="IPR029044">
    <property type="entry name" value="Nucleotide-diphossugar_trans"/>
</dbReference>
<keyword evidence="14 17" id="KW-1015">Disulfide bond</keyword>
<dbReference type="WBParaSite" id="OFLC_0000128001-mRNA-1">
    <property type="protein sequence ID" value="OFLC_0000128001-mRNA-1"/>
    <property type="gene ID" value="OFLC_0000128001"/>
</dbReference>
<dbReference type="FunFam" id="3.90.550.10:FF:000021">
    <property type="entry name" value="Polypeptide N-acetylgalactosaminyltransferase"/>
    <property type="match status" value="1"/>
</dbReference>
<dbReference type="Pfam" id="PF00652">
    <property type="entry name" value="Ricin_B_lectin"/>
    <property type="match status" value="1"/>
</dbReference>
<keyword evidence="20" id="KW-1185">Reference proteome</keyword>
<evidence type="ECO:0000256" key="1">
    <source>
        <dbReference type="ARBA" id="ARBA00001936"/>
    </source>
</evidence>
<dbReference type="Gene3D" id="3.90.550.10">
    <property type="entry name" value="Spore Coat Polysaccharide Biosynthesis Protein SpsA, Chain A"/>
    <property type="match status" value="1"/>
</dbReference>
<dbReference type="SUPFAM" id="SSF50370">
    <property type="entry name" value="Ricin B-like lectins"/>
    <property type="match status" value="1"/>
</dbReference>
<evidence type="ECO:0000313" key="20">
    <source>
        <dbReference type="Proteomes" id="UP000267606"/>
    </source>
</evidence>
<dbReference type="Pfam" id="PF00535">
    <property type="entry name" value="Glycos_transf_2"/>
    <property type="match status" value="1"/>
</dbReference>
<evidence type="ECO:0000256" key="16">
    <source>
        <dbReference type="ARBA" id="ARBA00023211"/>
    </source>
</evidence>
<evidence type="ECO:0000256" key="14">
    <source>
        <dbReference type="ARBA" id="ARBA00023157"/>
    </source>
</evidence>
<keyword evidence="11 17" id="KW-1133">Transmembrane helix</keyword>
<keyword evidence="9 17" id="KW-0430">Lectin</keyword>
<dbReference type="AlphaFoldDB" id="A0A183H1C1"/>
<evidence type="ECO:0000256" key="6">
    <source>
        <dbReference type="ARBA" id="ARBA00022679"/>
    </source>
</evidence>
<feature type="domain" description="Ricin B lectin" evidence="18">
    <location>
        <begin position="441"/>
        <end position="568"/>
    </location>
</feature>
<dbReference type="InterPro" id="IPR001173">
    <property type="entry name" value="Glyco_trans_2-like"/>
</dbReference>
<dbReference type="GO" id="GO:0000139">
    <property type="term" value="C:Golgi membrane"/>
    <property type="evidence" value="ECO:0007669"/>
    <property type="project" value="UniProtKB-SubCell"/>
</dbReference>
<gene>
    <name evidence="19" type="ORF">OFLC_LOCUS1281</name>
</gene>
<dbReference type="SMART" id="SM00458">
    <property type="entry name" value="RICIN"/>
    <property type="match status" value="1"/>
</dbReference>
<comment type="cofactor">
    <cofactor evidence="1 17">
        <name>Mn(2+)</name>
        <dbReference type="ChEBI" id="CHEBI:29035"/>
    </cofactor>
</comment>
<evidence type="ECO:0000256" key="15">
    <source>
        <dbReference type="ARBA" id="ARBA00023180"/>
    </source>
</evidence>
<evidence type="ECO:0000256" key="5">
    <source>
        <dbReference type="ARBA" id="ARBA00022676"/>
    </source>
</evidence>
<dbReference type="PANTHER" id="PTHR11675">
    <property type="entry name" value="N-ACETYLGALACTOSAMINYLTRANSFERASE"/>
    <property type="match status" value="1"/>
</dbReference>
<keyword evidence="15" id="KW-0325">Glycoprotein</keyword>
<dbReference type="GO" id="GO:0004653">
    <property type="term" value="F:polypeptide N-acetylgalactosaminyltransferase activity"/>
    <property type="evidence" value="ECO:0007669"/>
    <property type="project" value="UniProtKB-ARBA"/>
</dbReference>
<evidence type="ECO:0000313" key="21">
    <source>
        <dbReference type="WBParaSite" id="OFLC_0000128001-mRNA-1"/>
    </source>
</evidence>
<keyword evidence="5 17" id="KW-0328">Glycosyltransferase</keyword>
<protein>
    <recommendedName>
        <fullName evidence="17">Polypeptide N-acetylgalactosaminyltransferase</fullName>
        <ecNumber evidence="17">2.4.1.-</ecNumber>
    </recommendedName>
    <alternativeName>
        <fullName evidence="17">Protein-UDP acetylgalactosaminyltransferase</fullName>
    </alternativeName>
</protein>
<keyword evidence="16 17" id="KW-0464">Manganese</keyword>
<dbReference type="GO" id="GO:0030246">
    <property type="term" value="F:carbohydrate binding"/>
    <property type="evidence" value="ECO:0007669"/>
    <property type="project" value="UniProtKB-KW"/>
</dbReference>
<dbReference type="InterPro" id="IPR045885">
    <property type="entry name" value="GalNAc-T"/>
</dbReference>
<evidence type="ECO:0000313" key="19">
    <source>
        <dbReference type="EMBL" id="VDO28962.1"/>
    </source>
</evidence>
<dbReference type="InterPro" id="IPR000772">
    <property type="entry name" value="Ricin_B_lectin"/>
</dbReference>
<dbReference type="STRING" id="387005.A0A183H1C1"/>
<evidence type="ECO:0000256" key="10">
    <source>
        <dbReference type="ARBA" id="ARBA00022968"/>
    </source>
</evidence>
<dbReference type="PROSITE" id="PS50231">
    <property type="entry name" value="RICIN_B_LECTIN"/>
    <property type="match status" value="1"/>
</dbReference>
<dbReference type="CDD" id="cd02510">
    <property type="entry name" value="pp-GalNAc-T"/>
    <property type="match status" value="1"/>
</dbReference>
<sequence length="572" mass="65847">MICSMIRYFIPRYKAGVLLNIIFIMMLILFIAFYTHNPLWFQLPTRKRERNVMVHEVPDYSKKRTGPGEDGSGVYLTGKQKIQGKADMKKWFMNLVASDMISLDRSLPDHRHEQCREISYPDNLPVASVVIIFTDEAWSPLLRTVHSVINRTPFKFLQEIILVDDFSQRDELKDRLEEYIKRFGNKVHLIRARKRLGLIRAKLLGAKEAIGDVLVFLDSHCEVSKGWLEPLLARIKDNRSAVLCPIIDHISAETLAYSGNDRVTDVGGFWWSLHFRWDPVPKEYRDIDPTKPIRSPTMAGGLLAIDRLYFFEIGGYDPKMDIWGGENLEISFRVWMCGGSIEFIPCSHVGHIFRAGHPYNMTGPGNNKDVHGTNSKRLAEVWMDDYKRFYYIHRSDLKEKDVGDLSERKALREKLKCRSFKWYLENIAKNKFVLDENVVAFGALRNPSSGLCLDTLQRDEKMAISLGVFSCQSGKSEAQLFSLTNDGKLRRELTCAKINRNAIVDNKAIVQLADCREDEKDDKWILKDGKLQNEDVDLCLDVMGLKNNDNIVARSCINDLDTQKWEILKSNL</sequence>
<accession>A0A183H1C1</accession>
<proteinExistence type="inferred from homology"/>
<dbReference type="GO" id="GO:0046872">
    <property type="term" value="F:metal ion binding"/>
    <property type="evidence" value="ECO:0007669"/>
    <property type="project" value="UniProtKB-KW"/>
</dbReference>
<keyword evidence="7 17" id="KW-0812">Transmembrane</keyword>
<dbReference type="EMBL" id="UZAJ01000580">
    <property type="protein sequence ID" value="VDO28962.1"/>
    <property type="molecule type" value="Genomic_DNA"/>
</dbReference>
<reference evidence="19 20" key="2">
    <citation type="submission" date="2018-11" db="EMBL/GenBank/DDBJ databases">
        <authorList>
            <consortium name="Pathogen Informatics"/>
        </authorList>
    </citation>
    <scope>NUCLEOTIDE SEQUENCE [LARGE SCALE GENOMIC DNA]</scope>
</reference>
<comment type="pathway">
    <text evidence="3 17">Protein modification; protein glycosylation.</text>
</comment>
<evidence type="ECO:0000256" key="13">
    <source>
        <dbReference type="ARBA" id="ARBA00023136"/>
    </source>
</evidence>
<keyword evidence="12 17" id="KW-0333">Golgi apparatus</keyword>
<comment type="similarity">
    <text evidence="4 17">Belongs to the glycosyltransferase 2 family. GalNAc-T subfamily.</text>
</comment>
<dbReference type="EC" id="2.4.1.-" evidence="17"/>
<evidence type="ECO:0000256" key="2">
    <source>
        <dbReference type="ARBA" id="ARBA00004323"/>
    </source>
</evidence>
<name>A0A183H1C1_9BILA</name>
<reference evidence="21" key="1">
    <citation type="submission" date="2016-06" db="UniProtKB">
        <authorList>
            <consortium name="WormBaseParasite"/>
        </authorList>
    </citation>
    <scope>IDENTIFICATION</scope>
</reference>
<evidence type="ECO:0000256" key="4">
    <source>
        <dbReference type="ARBA" id="ARBA00005680"/>
    </source>
</evidence>
<keyword evidence="13 17" id="KW-0472">Membrane</keyword>
<evidence type="ECO:0000256" key="9">
    <source>
        <dbReference type="ARBA" id="ARBA00022734"/>
    </source>
</evidence>
<evidence type="ECO:0000256" key="7">
    <source>
        <dbReference type="ARBA" id="ARBA00022692"/>
    </source>
</evidence>
<evidence type="ECO:0000259" key="18">
    <source>
        <dbReference type="SMART" id="SM00458"/>
    </source>
</evidence>
<organism evidence="21">
    <name type="scientific">Onchocerca flexuosa</name>
    <dbReference type="NCBI Taxonomy" id="387005"/>
    <lineage>
        <taxon>Eukaryota</taxon>
        <taxon>Metazoa</taxon>
        <taxon>Ecdysozoa</taxon>
        <taxon>Nematoda</taxon>
        <taxon>Chromadorea</taxon>
        <taxon>Rhabditida</taxon>
        <taxon>Spirurina</taxon>
        <taxon>Spiruromorpha</taxon>
        <taxon>Filarioidea</taxon>
        <taxon>Onchocercidae</taxon>
        <taxon>Onchocerca</taxon>
    </lineage>
</organism>
<dbReference type="Proteomes" id="UP000267606">
    <property type="component" value="Unassembled WGS sequence"/>
</dbReference>
<keyword evidence="6 17" id="KW-0808">Transferase</keyword>
<evidence type="ECO:0000256" key="11">
    <source>
        <dbReference type="ARBA" id="ARBA00022989"/>
    </source>
</evidence>
<evidence type="ECO:0000256" key="8">
    <source>
        <dbReference type="ARBA" id="ARBA00022723"/>
    </source>
</evidence>
<dbReference type="UniPathway" id="UPA00378"/>
<keyword evidence="8" id="KW-0479">Metal-binding</keyword>
<keyword evidence="10" id="KW-0735">Signal-anchor</keyword>
<dbReference type="PANTHER" id="PTHR11675:SF43">
    <property type="entry name" value="POLYPEPTIDE N-ACETYLGALACTOSAMINYLTRANSFERASE 1"/>
    <property type="match status" value="1"/>
</dbReference>
<evidence type="ECO:0000256" key="17">
    <source>
        <dbReference type="RuleBase" id="RU361242"/>
    </source>
</evidence>
<dbReference type="InterPro" id="IPR035992">
    <property type="entry name" value="Ricin_B-like_lectins"/>
</dbReference>
<evidence type="ECO:0000256" key="12">
    <source>
        <dbReference type="ARBA" id="ARBA00023034"/>
    </source>
</evidence>
<dbReference type="GO" id="GO:0006493">
    <property type="term" value="P:protein O-linked glycosylation"/>
    <property type="evidence" value="ECO:0007669"/>
    <property type="project" value="TreeGrafter"/>
</dbReference>
<comment type="subcellular location">
    <subcellularLocation>
        <location evidence="2 17">Golgi apparatus membrane</location>
        <topology evidence="2 17">Single-pass type II membrane protein</topology>
    </subcellularLocation>
</comment>